<dbReference type="RefSeq" id="WP_182219030.1">
    <property type="nucleotide sequence ID" value="NZ_JACEZS010000013.1"/>
</dbReference>
<feature type="region of interest" description="Disordered" evidence="1">
    <location>
        <begin position="42"/>
        <end position="62"/>
    </location>
</feature>
<keyword evidence="3" id="KW-1185">Reference proteome</keyword>
<dbReference type="EMBL" id="JACEZS010000013">
    <property type="protein sequence ID" value="MBA5606795.1"/>
    <property type="molecule type" value="Genomic_DNA"/>
</dbReference>
<name>A0A7W2EIY6_9BURK</name>
<evidence type="ECO:0000313" key="2">
    <source>
        <dbReference type="EMBL" id="MBA5606795.1"/>
    </source>
</evidence>
<reference evidence="2 3" key="1">
    <citation type="submission" date="2020-07" db="EMBL/GenBank/DDBJ databases">
        <title>Novel species isolated from subtropical streams in China.</title>
        <authorList>
            <person name="Lu H."/>
        </authorList>
    </citation>
    <scope>NUCLEOTIDE SEQUENCE [LARGE SCALE GENOMIC DNA]</scope>
    <source>
        <strain evidence="2 3">FT3S</strain>
    </source>
</reference>
<gene>
    <name evidence="2" type="ORF">H3H36_15670</name>
</gene>
<protein>
    <submittedName>
        <fullName evidence="2">Uncharacterized protein</fullName>
    </submittedName>
</protein>
<accession>A0A7W2EIY6</accession>
<dbReference type="Proteomes" id="UP000566711">
    <property type="component" value="Unassembled WGS sequence"/>
</dbReference>
<proteinExistence type="predicted"/>
<organism evidence="2 3">
    <name type="scientific">Rugamonas fusca</name>
    <dbReference type="NCBI Taxonomy" id="2758568"/>
    <lineage>
        <taxon>Bacteria</taxon>
        <taxon>Pseudomonadati</taxon>
        <taxon>Pseudomonadota</taxon>
        <taxon>Betaproteobacteria</taxon>
        <taxon>Burkholderiales</taxon>
        <taxon>Oxalobacteraceae</taxon>
        <taxon>Telluria group</taxon>
        <taxon>Rugamonas</taxon>
    </lineage>
</organism>
<feature type="compositionally biased region" description="Polar residues" evidence="1">
    <location>
        <begin position="48"/>
        <end position="59"/>
    </location>
</feature>
<evidence type="ECO:0000313" key="3">
    <source>
        <dbReference type="Proteomes" id="UP000566711"/>
    </source>
</evidence>
<sequence>MSKKTKSIAALITIFIAGALYYNKYQHENDPMAGIPDTAALEEESENKISQSEGNSVDNISREKDLSQDAVYNYTNNIIAQLRPYPPCVTLAQTMRDIASSNAPADIRERQVNIIYNKMPSICVQ</sequence>
<evidence type="ECO:0000256" key="1">
    <source>
        <dbReference type="SAM" id="MobiDB-lite"/>
    </source>
</evidence>
<dbReference type="AlphaFoldDB" id="A0A7W2EIY6"/>
<comment type="caution">
    <text evidence="2">The sequence shown here is derived from an EMBL/GenBank/DDBJ whole genome shotgun (WGS) entry which is preliminary data.</text>
</comment>